<evidence type="ECO:0000259" key="2">
    <source>
        <dbReference type="Pfam" id="PF15436"/>
    </source>
</evidence>
<keyword evidence="1" id="KW-0732">Signal</keyword>
<feature type="signal peptide" evidence="1">
    <location>
        <begin position="1"/>
        <end position="17"/>
    </location>
</feature>
<name>A0A6S6TLH1_9BACT</name>
<dbReference type="Pfam" id="PF15436">
    <property type="entry name" value="PGBA_N"/>
    <property type="match status" value="1"/>
</dbReference>
<evidence type="ECO:0000256" key="1">
    <source>
        <dbReference type="SAM" id="SignalP"/>
    </source>
</evidence>
<reference evidence="3" key="1">
    <citation type="submission" date="2020-01" db="EMBL/GenBank/DDBJ databases">
        <authorList>
            <person name="Meier V. D."/>
            <person name="Meier V D."/>
        </authorList>
    </citation>
    <scope>NUCLEOTIDE SEQUENCE</scope>
    <source>
        <strain evidence="3">HLG_WM_MAG_05</strain>
    </source>
</reference>
<feature type="domain" description="Plasminogen-binding protein PgbA N-terminal" evidence="2">
    <location>
        <begin position="24"/>
        <end position="224"/>
    </location>
</feature>
<dbReference type="EMBL" id="CACVAU010000047">
    <property type="protein sequence ID" value="CAA6815728.1"/>
    <property type="molecule type" value="Genomic_DNA"/>
</dbReference>
<protein>
    <recommendedName>
        <fullName evidence="2">Plasminogen-binding protein PgbA N-terminal domain-containing protein</fullName>
    </recommendedName>
</protein>
<dbReference type="InterPro" id="IPR029276">
    <property type="entry name" value="PgbA_N"/>
</dbReference>
<organism evidence="3">
    <name type="scientific">uncultured Sulfurovum sp</name>
    <dbReference type="NCBI Taxonomy" id="269237"/>
    <lineage>
        <taxon>Bacteria</taxon>
        <taxon>Pseudomonadati</taxon>
        <taxon>Campylobacterota</taxon>
        <taxon>Epsilonproteobacteria</taxon>
        <taxon>Campylobacterales</taxon>
        <taxon>Sulfurovaceae</taxon>
        <taxon>Sulfurovum</taxon>
        <taxon>environmental samples</taxon>
    </lineage>
</organism>
<sequence length="229" mass="25342">MNKFLFFILLTGSTLFANFLPNSMQSSVQKVNNGSIQLNNNIPAGMSGIILHNYGNGLSAITHSTISLGNGKASILPYTAILHSNIPSIKTPVTAGDKVIFGNFYNNALVIAPNQIAYQQIIKKFKRTWVHPDAFALNFMQEGATTMHMDILNRFAKQHQIGLVLLVAENRLLVIDPISKQIITSTGLKTNPNSAITPFYARFKQSNLSLFNFSERVYTPYFQSMAGLK</sequence>
<dbReference type="AlphaFoldDB" id="A0A6S6TLH1"/>
<evidence type="ECO:0000313" key="3">
    <source>
        <dbReference type="EMBL" id="CAA6815728.1"/>
    </source>
</evidence>
<proteinExistence type="predicted"/>
<gene>
    <name evidence="3" type="ORF">HELGO_WM16547</name>
</gene>
<accession>A0A6S6TLH1</accession>
<feature type="chain" id="PRO_5028050167" description="Plasminogen-binding protein PgbA N-terminal domain-containing protein" evidence="1">
    <location>
        <begin position="18"/>
        <end position="229"/>
    </location>
</feature>